<dbReference type="InterPro" id="IPR023606">
    <property type="entry name" value="CoA-Trfase_III_dom_1_sf"/>
</dbReference>
<name>A0A239LHC0_9BURK</name>
<proteinExistence type="predicted"/>
<evidence type="ECO:0000256" key="1">
    <source>
        <dbReference type="ARBA" id="ARBA00022679"/>
    </source>
</evidence>
<evidence type="ECO:0000313" key="3">
    <source>
        <dbReference type="Proteomes" id="UP000198284"/>
    </source>
</evidence>
<dbReference type="OrthoDB" id="8523055at2"/>
<dbReference type="Gene3D" id="3.40.50.10540">
    <property type="entry name" value="Crotonobetainyl-coa:carnitine coa-transferase, domain 1"/>
    <property type="match status" value="1"/>
</dbReference>
<dbReference type="AlphaFoldDB" id="A0A239LHC0"/>
<dbReference type="InterPro" id="IPR050483">
    <property type="entry name" value="CoA-transferase_III_domain"/>
</dbReference>
<dbReference type="Pfam" id="PF02515">
    <property type="entry name" value="CoA_transf_3"/>
    <property type="match status" value="1"/>
</dbReference>
<dbReference type="RefSeq" id="WP_089401474.1">
    <property type="nucleotide sequence ID" value="NZ_FZOT01000023.1"/>
</dbReference>
<evidence type="ECO:0000313" key="2">
    <source>
        <dbReference type="EMBL" id="SNT30057.1"/>
    </source>
</evidence>
<gene>
    <name evidence="2" type="ORF">SAMN06265795_12324</name>
</gene>
<dbReference type="GO" id="GO:0008410">
    <property type="term" value="F:CoA-transferase activity"/>
    <property type="evidence" value="ECO:0007669"/>
    <property type="project" value="TreeGrafter"/>
</dbReference>
<dbReference type="PANTHER" id="PTHR48207:SF3">
    <property type="entry name" value="SUCCINATE--HYDROXYMETHYLGLUTARATE COA-TRANSFERASE"/>
    <property type="match status" value="1"/>
</dbReference>
<sequence>MPHVPASTALQRFRVIDLTQVRAGPTACRQLADWGADVIQVQMPEHMRGDDTLGGQDGSDYQYTHRNKRSITLNLKEAEGIRVLKRLIATADVVVENFRPDVKYRLGIDYDSLAKDNPGLVYASISGFGQTGPYAARPGFDQIAQGMGGLMSVTGMPGDGPMRVGIPIADLCAGIFAAQGILVALLEREQSGKGQWLHTSLLEAMVYMMDFQTSRWLIDGEIPQQAGNFHPTSIPTGVYKARDGYMNIAVFGSKIWERFCHILGAPEWIEDPRYHDKAARSVNRDSLNAEINRRLAEQDCSHWIERLNEGGVACGLINDMRDVFKEPQVQHLDMVKTVVSNRLGEQRLVGQPVQLARTPSDIVRAAPRRGEHTEEVLGELGITSAQVADMKSAGVF</sequence>
<dbReference type="Proteomes" id="UP000198284">
    <property type="component" value="Unassembled WGS sequence"/>
</dbReference>
<protein>
    <submittedName>
        <fullName evidence="2">Formyl-CoA transferase</fullName>
    </submittedName>
</protein>
<dbReference type="InterPro" id="IPR044855">
    <property type="entry name" value="CoA-Trfase_III_dom3_sf"/>
</dbReference>
<dbReference type="PANTHER" id="PTHR48207">
    <property type="entry name" value="SUCCINATE--HYDROXYMETHYLGLUTARATE COA-TRANSFERASE"/>
    <property type="match status" value="1"/>
</dbReference>
<organism evidence="2 3">
    <name type="scientific">Noviherbaspirillum humi</name>
    <dbReference type="NCBI Taxonomy" id="1688639"/>
    <lineage>
        <taxon>Bacteria</taxon>
        <taxon>Pseudomonadati</taxon>
        <taxon>Pseudomonadota</taxon>
        <taxon>Betaproteobacteria</taxon>
        <taxon>Burkholderiales</taxon>
        <taxon>Oxalobacteraceae</taxon>
        <taxon>Noviherbaspirillum</taxon>
    </lineage>
</organism>
<dbReference type="Gene3D" id="3.30.1540.10">
    <property type="entry name" value="formyl-coa transferase, domain 3"/>
    <property type="match status" value="1"/>
</dbReference>
<keyword evidence="3" id="KW-1185">Reference proteome</keyword>
<reference evidence="2 3" key="1">
    <citation type="submission" date="2017-06" db="EMBL/GenBank/DDBJ databases">
        <authorList>
            <person name="Kim H.J."/>
            <person name="Triplett B.A."/>
        </authorList>
    </citation>
    <scope>NUCLEOTIDE SEQUENCE [LARGE SCALE GENOMIC DNA]</scope>
    <source>
        <strain evidence="2 3">U15</strain>
    </source>
</reference>
<keyword evidence="1 2" id="KW-0808">Transferase</keyword>
<dbReference type="InterPro" id="IPR003673">
    <property type="entry name" value="CoA-Trfase_fam_III"/>
</dbReference>
<accession>A0A239LHC0</accession>
<dbReference type="SUPFAM" id="SSF89796">
    <property type="entry name" value="CoA-transferase family III (CaiB/BaiF)"/>
    <property type="match status" value="1"/>
</dbReference>
<dbReference type="EMBL" id="FZOT01000023">
    <property type="protein sequence ID" value="SNT30057.1"/>
    <property type="molecule type" value="Genomic_DNA"/>
</dbReference>